<evidence type="ECO:0000256" key="1">
    <source>
        <dbReference type="ARBA" id="ARBA00009005"/>
    </source>
</evidence>
<evidence type="ECO:0000256" key="4">
    <source>
        <dbReference type="SAM" id="Phobius"/>
    </source>
</evidence>
<keyword evidence="3" id="KW-0378">Hydrolase</keyword>
<evidence type="ECO:0000313" key="6">
    <source>
        <dbReference type="EMBL" id="KZT43277.1"/>
    </source>
</evidence>
<keyword evidence="3" id="KW-0645">Protease</keyword>
<dbReference type="SUPFAM" id="SSF52129">
    <property type="entry name" value="Caspase-like"/>
    <property type="match status" value="1"/>
</dbReference>
<proteinExistence type="inferred from homology"/>
<keyword evidence="7" id="KW-1185">Reference proteome</keyword>
<organism evidence="6 7">
    <name type="scientific">Sistotremastrum suecicum HHB10207 ss-3</name>
    <dbReference type="NCBI Taxonomy" id="1314776"/>
    <lineage>
        <taxon>Eukaryota</taxon>
        <taxon>Fungi</taxon>
        <taxon>Dikarya</taxon>
        <taxon>Basidiomycota</taxon>
        <taxon>Agaricomycotina</taxon>
        <taxon>Agaricomycetes</taxon>
        <taxon>Sistotremastrales</taxon>
        <taxon>Sistotremastraceae</taxon>
        <taxon>Sistotremastrum</taxon>
    </lineage>
</organism>
<dbReference type="GO" id="GO:0005737">
    <property type="term" value="C:cytoplasm"/>
    <property type="evidence" value="ECO:0007669"/>
    <property type="project" value="TreeGrafter"/>
</dbReference>
<gene>
    <name evidence="6" type="ORF">SISSUDRAFT_1057696</name>
</gene>
<dbReference type="OrthoDB" id="3223806at2759"/>
<evidence type="ECO:0000256" key="3">
    <source>
        <dbReference type="ARBA" id="ARBA00022807"/>
    </source>
</evidence>
<dbReference type="GO" id="GO:0004197">
    <property type="term" value="F:cysteine-type endopeptidase activity"/>
    <property type="evidence" value="ECO:0007669"/>
    <property type="project" value="InterPro"/>
</dbReference>
<keyword evidence="3" id="KW-0788">Thiol protease</keyword>
<dbReference type="InterPro" id="IPR029030">
    <property type="entry name" value="Caspase-like_dom_sf"/>
</dbReference>
<name>A0A166I120_9AGAM</name>
<dbReference type="InterPro" id="IPR050452">
    <property type="entry name" value="Metacaspase"/>
</dbReference>
<dbReference type="AlphaFoldDB" id="A0A166I120"/>
<keyword evidence="2" id="KW-0053">Apoptosis</keyword>
<feature type="transmembrane region" description="Helical" evidence="4">
    <location>
        <begin position="18"/>
        <end position="38"/>
    </location>
</feature>
<accession>A0A166I120</accession>
<keyword evidence="4" id="KW-0472">Membrane</keyword>
<protein>
    <recommendedName>
        <fullName evidence="5">Peptidase C14 caspase domain-containing protein</fullName>
    </recommendedName>
</protein>
<dbReference type="PANTHER" id="PTHR48104:SF30">
    <property type="entry name" value="METACASPASE-1"/>
    <property type="match status" value="1"/>
</dbReference>
<evidence type="ECO:0000259" key="5">
    <source>
        <dbReference type="Pfam" id="PF00656"/>
    </source>
</evidence>
<keyword evidence="4" id="KW-0812">Transmembrane</keyword>
<feature type="domain" description="Peptidase C14 caspase" evidence="5">
    <location>
        <begin position="115"/>
        <end position="368"/>
    </location>
</feature>
<dbReference type="InterPro" id="IPR011600">
    <property type="entry name" value="Pept_C14_caspase"/>
</dbReference>
<dbReference type="Proteomes" id="UP000076798">
    <property type="component" value="Unassembled WGS sequence"/>
</dbReference>
<keyword evidence="4" id="KW-1133">Transmembrane helix</keyword>
<sequence>MDALNQLTDRAKQMDPNLLLPMEIFATVLAVGIFGAFWKGIFDKFIHKKVTPKAIAVKEKIEEKTSAVVETSQSVPDLISESLPELPELPPLELKPIASKFKAKFKPRTSYPRMFALIIGINQYQNVKQLTGAVADSEAVENFLKDELSVPAKRIVTLRDSAATRDAIIRAIQSLATNPDIEKNDPIVIYYAGLGASVKKPTGWDDWISLDNKVELLCPYDLGAPPDAVEYDPQLGIPDRTIAALLTKISAEKGDNITVVLDCCHSARINDKLSLDGAEARLYENAPPIDADCDHNIWAKVSDGPASGVSASFVNQKQGSQILLAACHKDELAWEKDGRGLFTKRLLRLLDEIHVGRTDYATLMRKSANLAKHAVPGQSQSAICQGIRIHRKLFSQDDIFDKKSFVSGQTEDGKIVLNAGTAQGLRPSVRIDIYEDNDPSSSTEKIVTLVVSEIAATRALLTLPPGSTETLAVPAHFYGRIPERHPDDMLVVHCNKEQELRALLSPVLEEYHLADFRAAGIEFTAEADSADFEVTMDGAEVSYDMDLKSIYDGTPKPKILRTTQITQPEKVLDVLLGAVHFKFFLNQKNESDLKIDSDKVPLHFHRLLRTWNKKFQSEIKPNGPNLLRDNVVKLKIPDTGKEFSTDGPFGFTIRNNTDLPLHPYLFAFDLSDLSIKPWNLSASEHDALLLPKAKFPVGYGDSGSQPWGFTLDKAVKSDVTFFKLFVTSRHTDFSAARQESPFVSSKRDGQVANMHNTLPDVWGTVIVTAAQEHSLPIQEQIRR</sequence>
<dbReference type="GO" id="GO:0006508">
    <property type="term" value="P:proteolysis"/>
    <property type="evidence" value="ECO:0007669"/>
    <property type="project" value="InterPro"/>
</dbReference>
<dbReference type="EMBL" id="KV428008">
    <property type="protein sequence ID" value="KZT43277.1"/>
    <property type="molecule type" value="Genomic_DNA"/>
</dbReference>
<reference evidence="6 7" key="1">
    <citation type="journal article" date="2016" name="Mol. Biol. Evol.">
        <title>Comparative Genomics of Early-Diverging Mushroom-Forming Fungi Provides Insights into the Origins of Lignocellulose Decay Capabilities.</title>
        <authorList>
            <person name="Nagy L.G."/>
            <person name="Riley R."/>
            <person name="Tritt A."/>
            <person name="Adam C."/>
            <person name="Daum C."/>
            <person name="Floudas D."/>
            <person name="Sun H."/>
            <person name="Yadav J.S."/>
            <person name="Pangilinan J."/>
            <person name="Larsson K.H."/>
            <person name="Matsuura K."/>
            <person name="Barry K."/>
            <person name="Labutti K."/>
            <person name="Kuo R."/>
            <person name="Ohm R.A."/>
            <person name="Bhattacharya S.S."/>
            <person name="Shirouzu T."/>
            <person name="Yoshinaga Y."/>
            <person name="Martin F.M."/>
            <person name="Grigoriev I.V."/>
            <person name="Hibbett D.S."/>
        </authorList>
    </citation>
    <scope>NUCLEOTIDE SEQUENCE [LARGE SCALE GENOMIC DNA]</scope>
    <source>
        <strain evidence="6 7">HHB10207 ss-3</strain>
    </source>
</reference>
<evidence type="ECO:0000256" key="2">
    <source>
        <dbReference type="ARBA" id="ARBA00022703"/>
    </source>
</evidence>
<dbReference type="Gene3D" id="3.40.50.1460">
    <property type="match status" value="1"/>
</dbReference>
<dbReference type="Pfam" id="PF00656">
    <property type="entry name" value="Peptidase_C14"/>
    <property type="match status" value="1"/>
</dbReference>
<dbReference type="GO" id="GO:0006915">
    <property type="term" value="P:apoptotic process"/>
    <property type="evidence" value="ECO:0007669"/>
    <property type="project" value="UniProtKB-KW"/>
</dbReference>
<dbReference type="PANTHER" id="PTHR48104">
    <property type="entry name" value="METACASPASE-4"/>
    <property type="match status" value="1"/>
</dbReference>
<evidence type="ECO:0000313" key="7">
    <source>
        <dbReference type="Proteomes" id="UP000076798"/>
    </source>
</evidence>
<comment type="similarity">
    <text evidence="1">Belongs to the peptidase C14B family.</text>
</comment>